<keyword evidence="2" id="KW-1185">Reference proteome</keyword>
<evidence type="ECO:0000313" key="1">
    <source>
        <dbReference type="EMBL" id="MBB5842099.1"/>
    </source>
</evidence>
<dbReference type="RefSeq" id="WP_221420418.1">
    <property type="nucleotide sequence ID" value="NZ_JACHMJ010000001.1"/>
</dbReference>
<protein>
    <submittedName>
        <fullName evidence="1">Uncharacterized protein (DUF488 family)</fullName>
    </submittedName>
</protein>
<dbReference type="PANTHER" id="PTHR39337">
    <property type="entry name" value="BLR5642 PROTEIN"/>
    <property type="match status" value="1"/>
</dbReference>
<dbReference type="Pfam" id="PF04343">
    <property type="entry name" value="DUF488"/>
    <property type="match status" value="1"/>
</dbReference>
<dbReference type="InterPro" id="IPR007438">
    <property type="entry name" value="DUF488"/>
</dbReference>
<sequence length="180" mass="20321">MSLLLANDVTAVADVRSVPASQFTPQFNREALKRKLRENGIKYVFLGDELGARSRDPSCYVDGRVQYDRLAGTDLFRNGIKRLRVGAATESIAIMCAEQEPLDCHRTILVSRVLQNEGIHVTHIHADGRLETHNEAMERLMKSFGLGEADLFHDKQELVIQALKRQEEKIAFTAKTWTLT</sequence>
<dbReference type="AlphaFoldDB" id="A0A841AKY1"/>
<accession>A0A841AKY1</accession>
<gene>
    <name evidence="1" type="ORF">HD599_000422</name>
</gene>
<dbReference type="Proteomes" id="UP000536685">
    <property type="component" value="Unassembled WGS sequence"/>
</dbReference>
<name>A0A841AKY1_9MICO</name>
<evidence type="ECO:0000313" key="2">
    <source>
        <dbReference type="Proteomes" id="UP000536685"/>
    </source>
</evidence>
<dbReference type="EMBL" id="JACHMJ010000001">
    <property type="protein sequence ID" value="MBB5842099.1"/>
    <property type="molecule type" value="Genomic_DNA"/>
</dbReference>
<dbReference type="PANTHER" id="PTHR39337:SF1">
    <property type="entry name" value="BLR5642 PROTEIN"/>
    <property type="match status" value="1"/>
</dbReference>
<organism evidence="1 2">
    <name type="scientific">Conyzicola lurida</name>
    <dbReference type="NCBI Taxonomy" id="1172621"/>
    <lineage>
        <taxon>Bacteria</taxon>
        <taxon>Bacillati</taxon>
        <taxon>Actinomycetota</taxon>
        <taxon>Actinomycetes</taxon>
        <taxon>Micrococcales</taxon>
        <taxon>Microbacteriaceae</taxon>
        <taxon>Conyzicola</taxon>
    </lineage>
</organism>
<proteinExistence type="predicted"/>
<comment type="caution">
    <text evidence="1">The sequence shown here is derived from an EMBL/GenBank/DDBJ whole genome shotgun (WGS) entry which is preliminary data.</text>
</comment>
<reference evidence="1 2" key="1">
    <citation type="submission" date="2020-08" db="EMBL/GenBank/DDBJ databases">
        <title>Sequencing the genomes of 1000 actinobacteria strains.</title>
        <authorList>
            <person name="Klenk H.-P."/>
        </authorList>
    </citation>
    <scope>NUCLEOTIDE SEQUENCE [LARGE SCALE GENOMIC DNA]</scope>
    <source>
        <strain evidence="1 2">DSM 105784</strain>
    </source>
</reference>